<feature type="compositionally biased region" description="Low complexity" evidence="1">
    <location>
        <begin position="253"/>
        <end position="266"/>
    </location>
</feature>
<dbReference type="EMBL" id="CP021425">
    <property type="protein sequence ID" value="ARU58525.1"/>
    <property type="molecule type" value="Genomic_DNA"/>
</dbReference>
<evidence type="ECO:0000256" key="1">
    <source>
        <dbReference type="SAM" id="MobiDB-lite"/>
    </source>
</evidence>
<feature type="compositionally biased region" description="Basic and acidic residues" evidence="1">
    <location>
        <begin position="303"/>
        <end position="315"/>
    </location>
</feature>
<evidence type="ECO:0000313" key="3">
    <source>
        <dbReference type="Proteomes" id="UP000196027"/>
    </source>
</evidence>
<name>A0A1Y0IG89_9GAMM</name>
<gene>
    <name evidence="2" type="ORF">OLMES_4529</name>
</gene>
<feature type="compositionally biased region" description="Acidic residues" evidence="1">
    <location>
        <begin position="85"/>
        <end position="95"/>
    </location>
</feature>
<dbReference type="OrthoDB" id="6193602at2"/>
<dbReference type="RefSeq" id="WP_087463289.1">
    <property type="nucleotide sequence ID" value="NZ_CP021425.1"/>
</dbReference>
<evidence type="ECO:0000313" key="2">
    <source>
        <dbReference type="EMBL" id="ARU58525.1"/>
    </source>
</evidence>
<feature type="compositionally biased region" description="Low complexity" evidence="1">
    <location>
        <begin position="54"/>
        <end position="64"/>
    </location>
</feature>
<feature type="compositionally biased region" description="Basic and acidic residues" evidence="1">
    <location>
        <begin position="207"/>
        <end position="231"/>
    </location>
</feature>
<dbReference type="Pfam" id="PF12048">
    <property type="entry name" value="DUF3530"/>
    <property type="match status" value="1"/>
</dbReference>
<proteinExistence type="predicted"/>
<dbReference type="Proteomes" id="UP000196027">
    <property type="component" value="Chromosome"/>
</dbReference>
<feature type="compositionally biased region" description="Acidic residues" evidence="1">
    <location>
        <begin position="232"/>
        <end position="246"/>
    </location>
</feature>
<keyword evidence="2" id="KW-0378">Hydrolase</keyword>
<dbReference type="AlphaFoldDB" id="A0A1Y0IG89"/>
<keyword evidence="3" id="KW-1185">Reference proteome</keyword>
<reference evidence="2 3" key="1">
    <citation type="submission" date="2017-05" db="EMBL/GenBank/DDBJ databases">
        <title>Genomic insights into alkan degradation activity of Oleiphilus messinensis.</title>
        <authorList>
            <person name="Kozyavkin S.A."/>
            <person name="Slesarev A.I."/>
            <person name="Golyshin P.N."/>
            <person name="Korzhenkov A."/>
            <person name="Golyshina O.N."/>
            <person name="Toshchakov S.V."/>
        </authorList>
    </citation>
    <scope>NUCLEOTIDE SEQUENCE [LARGE SCALE GENOMIC DNA]</scope>
    <source>
        <strain evidence="2 3">ME102</strain>
    </source>
</reference>
<protein>
    <submittedName>
        <fullName evidence="2">Hydrolase</fullName>
    </submittedName>
</protein>
<dbReference type="InterPro" id="IPR022529">
    <property type="entry name" value="DUF3530"/>
</dbReference>
<organism evidence="2 3">
    <name type="scientific">Oleiphilus messinensis</name>
    <dbReference type="NCBI Taxonomy" id="141451"/>
    <lineage>
        <taxon>Bacteria</taxon>
        <taxon>Pseudomonadati</taxon>
        <taxon>Pseudomonadota</taxon>
        <taxon>Gammaproteobacteria</taxon>
        <taxon>Oceanospirillales</taxon>
        <taxon>Oleiphilaceae</taxon>
        <taxon>Oleiphilus</taxon>
    </lineage>
</organism>
<dbReference type="GO" id="GO:0016787">
    <property type="term" value="F:hydrolase activity"/>
    <property type="evidence" value="ECO:0007669"/>
    <property type="project" value="UniProtKB-KW"/>
</dbReference>
<sequence>MNLFVPVKHKQPASKVLGRLTLFGLCLVVLYLLPASHVLAVETPPEDAQGGVVSDGAESSSAENSSEDNSTEGNGDGGENKETEEAGGAEDAGDAEVDPMQDLKREAAARQKAASLPRVHLNPQAMSESFLAEQQKAHKQVWLQTGAEDGRFLALLEKERSGQPQGAVILVPGLSEHSAWPQLIDPLREELPDQGWYTIAISMPSQDHLRPPERELPVKKYDRYPGPKPDESEADENGNAEAEVPEGNDKAASEGGESAQEEGAGQTNPEPVEEQTANPKSDENGAGQSENVSIDLTGGGAETDAKVESDEKTESAELEPPPETEMTAADKALFFSHEEVLAVAISRIGAAIEYARSQGYQNLVLLGVGDGVEAILTYVKSVAAGSGSRNAGAMIWLEADLPDDGGALMLEALGENWRAPLLDLLDKQNASTLEAGRYRKGVALRSGFSGYQQVSITLTNAMRVRDKGMLVNRIAGWLKRNAPGIRARTRR</sequence>
<accession>A0A1Y0IG89</accession>
<dbReference type="KEGG" id="ome:OLMES_4529"/>
<feature type="region of interest" description="Disordered" evidence="1">
    <location>
        <begin position="45"/>
        <end position="95"/>
    </location>
</feature>
<feature type="region of interest" description="Disordered" evidence="1">
    <location>
        <begin position="202"/>
        <end position="324"/>
    </location>
</feature>